<gene>
    <name evidence="7" type="primary">LOC106749086</name>
</gene>
<dbReference type="SUPFAM" id="SSF52540">
    <property type="entry name" value="P-loop containing nucleoside triphosphate hydrolases"/>
    <property type="match status" value="1"/>
</dbReference>
<dbReference type="Gene3D" id="3.40.50.300">
    <property type="entry name" value="P-loop containing nucleotide triphosphate hydrolases"/>
    <property type="match status" value="1"/>
</dbReference>
<dbReference type="GO" id="GO:0042626">
    <property type="term" value="F:ATPase-coupled transmembrane transporter activity"/>
    <property type="evidence" value="ECO:0007669"/>
    <property type="project" value="TreeGrafter"/>
</dbReference>
<keyword evidence="2" id="KW-0813">Transport</keyword>
<keyword evidence="6" id="KW-1185">Reference proteome</keyword>
<dbReference type="PANTHER" id="PTHR48041:SF15">
    <property type="entry name" value="FI05267P"/>
    <property type="match status" value="1"/>
</dbReference>
<dbReference type="InterPro" id="IPR050352">
    <property type="entry name" value="ABCG_transporters"/>
</dbReference>
<name>A0A6P3XYQ2_DINQU</name>
<keyword evidence="5" id="KW-0472">Membrane</keyword>
<dbReference type="OrthoDB" id="66620at2759"/>
<evidence type="ECO:0000313" key="7">
    <source>
        <dbReference type="RefSeq" id="XP_014483661.1"/>
    </source>
</evidence>
<dbReference type="PANTHER" id="PTHR48041">
    <property type="entry name" value="ABC TRANSPORTER G FAMILY MEMBER 28"/>
    <property type="match status" value="1"/>
</dbReference>
<dbReference type="Proteomes" id="UP000515204">
    <property type="component" value="Unplaced"/>
</dbReference>
<dbReference type="InterPro" id="IPR027417">
    <property type="entry name" value="P-loop_NTPase"/>
</dbReference>
<keyword evidence="3" id="KW-0812">Transmembrane</keyword>
<dbReference type="GO" id="GO:0005886">
    <property type="term" value="C:plasma membrane"/>
    <property type="evidence" value="ECO:0007669"/>
    <property type="project" value="TreeGrafter"/>
</dbReference>
<accession>A0A6P3XYQ2</accession>
<evidence type="ECO:0000256" key="3">
    <source>
        <dbReference type="ARBA" id="ARBA00022692"/>
    </source>
</evidence>
<evidence type="ECO:0000256" key="4">
    <source>
        <dbReference type="ARBA" id="ARBA00022989"/>
    </source>
</evidence>
<feature type="non-terminal residue" evidence="7">
    <location>
        <position position="101"/>
    </location>
</feature>
<protein>
    <submittedName>
        <fullName evidence="7">ATP-binding cassette sub-family G member 1-like</fullName>
    </submittedName>
</protein>
<evidence type="ECO:0000256" key="5">
    <source>
        <dbReference type="ARBA" id="ARBA00023136"/>
    </source>
</evidence>
<organism evidence="6 7">
    <name type="scientific">Dinoponera quadriceps</name>
    <name type="common">South American ant</name>
    <dbReference type="NCBI Taxonomy" id="609295"/>
    <lineage>
        <taxon>Eukaryota</taxon>
        <taxon>Metazoa</taxon>
        <taxon>Ecdysozoa</taxon>
        <taxon>Arthropoda</taxon>
        <taxon>Hexapoda</taxon>
        <taxon>Insecta</taxon>
        <taxon>Pterygota</taxon>
        <taxon>Neoptera</taxon>
        <taxon>Endopterygota</taxon>
        <taxon>Hymenoptera</taxon>
        <taxon>Apocrita</taxon>
        <taxon>Aculeata</taxon>
        <taxon>Formicoidea</taxon>
        <taxon>Formicidae</taxon>
        <taxon>Ponerinae</taxon>
        <taxon>Ponerini</taxon>
        <taxon>Dinoponera</taxon>
    </lineage>
</organism>
<keyword evidence="4" id="KW-1133">Transmembrane helix</keyword>
<proteinExistence type="predicted"/>
<dbReference type="AlphaFoldDB" id="A0A6P3XYQ2"/>
<reference evidence="7" key="1">
    <citation type="submission" date="2025-08" db="UniProtKB">
        <authorList>
            <consortium name="RefSeq"/>
        </authorList>
    </citation>
    <scope>IDENTIFICATION</scope>
</reference>
<dbReference type="RefSeq" id="XP_014483661.1">
    <property type="nucleotide sequence ID" value="XM_014628175.1"/>
</dbReference>
<evidence type="ECO:0000256" key="1">
    <source>
        <dbReference type="ARBA" id="ARBA00004141"/>
    </source>
</evidence>
<comment type="subcellular location">
    <subcellularLocation>
        <location evidence="1">Membrane</location>
        <topology evidence="1">Multi-pass membrane protein</topology>
    </subcellularLocation>
</comment>
<dbReference type="GeneID" id="106749086"/>
<evidence type="ECO:0000313" key="6">
    <source>
        <dbReference type="Proteomes" id="UP000515204"/>
    </source>
</evidence>
<evidence type="ECO:0000256" key="2">
    <source>
        <dbReference type="ARBA" id="ARBA00022448"/>
    </source>
</evidence>
<dbReference type="KEGG" id="dqu:106749086"/>
<sequence length="101" mass="11195">MQMIALELVKNPPIIILDEPNSGSDELSSSQCVAFLQKLAHIGHTVICSIHTPSAKIFQKLDYVYVITAGQCMYRGSASNLVPYLQSVNIECPRHYNPADF</sequence>